<keyword evidence="5 11" id="KW-0808">Transferase</keyword>
<dbReference type="GO" id="GO:0032259">
    <property type="term" value="P:methylation"/>
    <property type="evidence" value="ECO:0007669"/>
    <property type="project" value="UniProtKB-KW"/>
</dbReference>
<evidence type="ECO:0000256" key="1">
    <source>
        <dbReference type="ARBA" id="ARBA00004123"/>
    </source>
</evidence>
<comment type="similarity">
    <text evidence="11">Belongs to the class I-like SAM-binding methyltransferase superfamily. DOT1 family.</text>
</comment>
<dbReference type="SUPFAM" id="SSF53335">
    <property type="entry name" value="S-adenosyl-L-methionine-dependent methyltransferases"/>
    <property type="match status" value="1"/>
</dbReference>
<comment type="catalytic activity">
    <reaction evidence="10 11">
        <text>L-lysyl(79)-[histone H3] + 3 S-adenosyl-L-methionine = N(6),N(6),N(6)-trimethyl-L-lysyl(79)-[histone H3] + 3 S-adenosyl-L-homocysteine + 3 H(+)</text>
        <dbReference type="Rhea" id="RHEA:60328"/>
        <dbReference type="Rhea" id="RHEA-COMP:15549"/>
        <dbReference type="Rhea" id="RHEA-COMP:15552"/>
        <dbReference type="ChEBI" id="CHEBI:15378"/>
        <dbReference type="ChEBI" id="CHEBI:29969"/>
        <dbReference type="ChEBI" id="CHEBI:57856"/>
        <dbReference type="ChEBI" id="CHEBI:59789"/>
        <dbReference type="ChEBI" id="CHEBI:61961"/>
        <dbReference type="EC" id="2.1.1.360"/>
    </reaction>
</comment>
<comment type="miscellaneous">
    <text evidence="11">In contrast to other lysine histone methyltransferases, it does not contain a SET domain, suggesting the existence of another mechanism for methylation of lysine residues of histones.</text>
</comment>
<dbReference type="GO" id="GO:0140956">
    <property type="term" value="F:histone H3K79 trimethyltransferase activity"/>
    <property type="evidence" value="ECO:0007669"/>
    <property type="project" value="UniProtKB-EC"/>
</dbReference>
<evidence type="ECO:0000256" key="8">
    <source>
        <dbReference type="ARBA" id="ARBA00023242"/>
    </source>
</evidence>
<protein>
    <recommendedName>
        <fullName evidence="3 11">Histone-lysine N-methyltransferase, H3 lysine-79 specific</fullName>
        <ecNumber evidence="2 11">2.1.1.360</ecNumber>
    </recommendedName>
    <alternativeName>
        <fullName evidence="9 11">Histone H3-K79 methyltransferase</fullName>
    </alternativeName>
</protein>
<evidence type="ECO:0000256" key="9">
    <source>
        <dbReference type="ARBA" id="ARBA00029821"/>
    </source>
</evidence>
<keyword evidence="15" id="KW-1185">Reference proteome</keyword>
<feature type="region of interest" description="Disordered" evidence="12">
    <location>
        <begin position="72"/>
        <end position="106"/>
    </location>
</feature>
<evidence type="ECO:0000313" key="15">
    <source>
        <dbReference type="Proteomes" id="UP000237271"/>
    </source>
</evidence>
<dbReference type="GO" id="GO:0006281">
    <property type="term" value="P:DNA repair"/>
    <property type="evidence" value="ECO:0007669"/>
    <property type="project" value="TreeGrafter"/>
</dbReference>
<dbReference type="PANTHER" id="PTHR21451:SF0">
    <property type="entry name" value="HISTONE-LYSINE N-METHYLTRANSFERASE, H3 LYSINE-79 SPECIFIC"/>
    <property type="match status" value="1"/>
</dbReference>
<organism evidence="14 15">
    <name type="scientific">Phytophthora palmivora</name>
    <dbReference type="NCBI Taxonomy" id="4796"/>
    <lineage>
        <taxon>Eukaryota</taxon>
        <taxon>Sar</taxon>
        <taxon>Stramenopiles</taxon>
        <taxon>Oomycota</taxon>
        <taxon>Peronosporomycetes</taxon>
        <taxon>Peronosporales</taxon>
        <taxon>Peronosporaceae</taxon>
        <taxon>Phytophthora</taxon>
    </lineage>
</organism>
<dbReference type="GO" id="GO:0005634">
    <property type="term" value="C:nucleus"/>
    <property type="evidence" value="ECO:0007669"/>
    <property type="project" value="UniProtKB-SubCell"/>
</dbReference>
<evidence type="ECO:0000256" key="12">
    <source>
        <dbReference type="SAM" id="MobiDB-lite"/>
    </source>
</evidence>
<evidence type="ECO:0000256" key="3">
    <source>
        <dbReference type="ARBA" id="ARBA00020987"/>
    </source>
</evidence>
<dbReference type="InterPro" id="IPR030445">
    <property type="entry name" value="H3-K79_meTrfase"/>
</dbReference>
<dbReference type="Proteomes" id="UP000237271">
    <property type="component" value="Unassembled WGS sequence"/>
</dbReference>
<evidence type="ECO:0000256" key="2">
    <source>
        <dbReference type="ARBA" id="ARBA00012190"/>
    </source>
</evidence>
<evidence type="ECO:0000256" key="7">
    <source>
        <dbReference type="ARBA" id="ARBA00022853"/>
    </source>
</evidence>
<dbReference type="Gene3D" id="3.40.50.150">
    <property type="entry name" value="Vaccinia Virus protein VP39"/>
    <property type="match status" value="1"/>
</dbReference>
<dbReference type="PROSITE" id="PS51569">
    <property type="entry name" value="DOT1"/>
    <property type="match status" value="1"/>
</dbReference>
<name>A0A2P4WW89_9STRA</name>
<comment type="function">
    <text evidence="11">Histone methyltransferase that specifically trimethylates histone H3 to form H3K79me3. This methylation is required for telomere silencing and for the pachytene checkpoint during the meiotic cell cycle by allowing the recruitment of RAD9 to double strand breaks. Nucleosomes are preferred as substrate compared to free histone.</text>
</comment>
<dbReference type="OrthoDB" id="113908at2759"/>
<evidence type="ECO:0000313" key="14">
    <source>
        <dbReference type="EMBL" id="POM57561.1"/>
    </source>
</evidence>
<evidence type="ECO:0000256" key="6">
    <source>
        <dbReference type="ARBA" id="ARBA00022691"/>
    </source>
</evidence>
<feature type="domain" description="DOT1" evidence="13">
    <location>
        <begin position="9"/>
        <end position="348"/>
    </location>
</feature>
<gene>
    <name evidence="14" type="ORF">PHPALM_37906</name>
</gene>
<evidence type="ECO:0000256" key="10">
    <source>
        <dbReference type="ARBA" id="ARBA00047770"/>
    </source>
</evidence>
<proteinExistence type="inferred from homology"/>
<accession>A0A2P4WW89</accession>
<comment type="caution">
    <text evidence="14">The sequence shown here is derived from an EMBL/GenBank/DDBJ whole genome shotgun (WGS) entry which is preliminary data.</text>
</comment>
<dbReference type="GO" id="GO:0000077">
    <property type="term" value="P:DNA damage checkpoint signaling"/>
    <property type="evidence" value="ECO:0007669"/>
    <property type="project" value="TreeGrafter"/>
</dbReference>
<evidence type="ECO:0000256" key="4">
    <source>
        <dbReference type="ARBA" id="ARBA00022603"/>
    </source>
</evidence>
<reference evidence="14 15" key="1">
    <citation type="journal article" date="2017" name="Genome Biol. Evol.">
        <title>Phytophthora megakarya and P. palmivora, closely related causal agents of cacao black pod rot, underwent increases in genome sizes and gene numbers by different mechanisms.</title>
        <authorList>
            <person name="Ali S.S."/>
            <person name="Shao J."/>
            <person name="Lary D.J."/>
            <person name="Kronmiller B."/>
            <person name="Shen D."/>
            <person name="Strem M.D."/>
            <person name="Amoako-Attah I."/>
            <person name="Akrofi A.Y."/>
            <person name="Begoude B.A."/>
            <person name="Ten Hoopen G.M."/>
            <person name="Coulibaly K."/>
            <person name="Kebe B.I."/>
            <person name="Melnick R.L."/>
            <person name="Guiltinan M.J."/>
            <person name="Tyler B.M."/>
            <person name="Meinhardt L.W."/>
            <person name="Bailey B.A."/>
        </authorList>
    </citation>
    <scope>NUCLEOTIDE SEQUENCE [LARGE SCALE GENOMIC DNA]</scope>
    <source>
        <strain evidence="15">sbr112.9</strain>
    </source>
</reference>
<sequence length="387" mass="43325">MATSFTFEDDKGLVQQARTFVDAGTRIAWANVAQCMQRTGHNAKSLQERLRTLKKAWGNDIRRFPPSFYAQVRRPRGRPPAVTRQLRLGAATPKRQRTDTGDPAPLRNSGVYLPAATIFADVPREVVIQGTNKNPHRNAGELMPCGISSLIRELGELGNSDIFLDIGAGVGNVVVQVALGTNVNKAIGIEVRRDLYEVGVAMMSKSTSSRRLYKRAQLICKDAVDLRIASTPLYADASVVYWNNLLFEPQVIEYLKDELASMFLLRKLVSTLNFCPRHRDGCPNTFCRAFKLVKAFDLPCSWKADLQHAYGTSAREHLQSQQAAIQRHSVYRWQVNSLSRDAITSLRGMHATLAQTRAPLVAVQGHFRRFLERLRALVVSLHPNSPY</sequence>
<comment type="subcellular location">
    <subcellularLocation>
        <location evidence="1 11">Nucleus</location>
    </subcellularLocation>
</comment>
<dbReference type="InterPro" id="IPR025789">
    <property type="entry name" value="DOT1_dom"/>
</dbReference>
<dbReference type="InterPro" id="IPR029063">
    <property type="entry name" value="SAM-dependent_MTases_sf"/>
</dbReference>
<dbReference type="EC" id="2.1.1.360" evidence="2 11"/>
<evidence type="ECO:0000256" key="11">
    <source>
        <dbReference type="RuleBase" id="RU271113"/>
    </source>
</evidence>
<dbReference type="PANTHER" id="PTHR21451">
    <property type="entry name" value="HISTONE H3 METHYLTRANSFERASE"/>
    <property type="match status" value="1"/>
</dbReference>
<evidence type="ECO:0000256" key="5">
    <source>
        <dbReference type="ARBA" id="ARBA00022679"/>
    </source>
</evidence>
<dbReference type="Pfam" id="PF08123">
    <property type="entry name" value="DOT1"/>
    <property type="match status" value="1"/>
</dbReference>
<dbReference type="AlphaFoldDB" id="A0A2P4WW89"/>
<keyword evidence="7 11" id="KW-0156">Chromatin regulator</keyword>
<keyword evidence="4 11" id="KW-0489">Methyltransferase</keyword>
<keyword evidence="6 11" id="KW-0949">S-adenosyl-L-methionine</keyword>
<evidence type="ECO:0000259" key="13">
    <source>
        <dbReference type="PROSITE" id="PS51569"/>
    </source>
</evidence>
<dbReference type="EMBL" id="NCKW01020643">
    <property type="protein sequence ID" value="POM57561.1"/>
    <property type="molecule type" value="Genomic_DNA"/>
</dbReference>
<keyword evidence="8 11" id="KW-0539">Nucleus</keyword>